<dbReference type="InterPro" id="IPR025997">
    <property type="entry name" value="SBP_2_dom"/>
</dbReference>
<evidence type="ECO:0000313" key="5">
    <source>
        <dbReference type="EMBL" id="QPP10421.1"/>
    </source>
</evidence>
<feature type="signal peptide" evidence="3">
    <location>
        <begin position="1"/>
        <end position="34"/>
    </location>
</feature>
<comment type="subcellular location">
    <subcellularLocation>
        <location evidence="1">Cell envelope</location>
    </subcellularLocation>
</comment>
<dbReference type="CDD" id="cd06312">
    <property type="entry name" value="PBP1_ABC_sugar_binding-like"/>
    <property type="match status" value="1"/>
</dbReference>
<dbReference type="Proteomes" id="UP000595046">
    <property type="component" value="Chromosome"/>
</dbReference>
<dbReference type="InterPro" id="IPR028082">
    <property type="entry name" value="Peripla_BP_I"/>
</dbReference>
<evidence type="ECO:0000256" key="1">
    <source>
        <dbReference type="ARBA" id="ARBA00004196"/>
    </source>
</evidence>
<dbReference type="GO" id="GO:0030288">
    <property type="term" value="C:outer membrane-bounded periplasmic space"/>
    <property type="evidence" value="ECO:0007669"/>
    <property type="project" value="TreeGrafter"/>
</dbReference>
<dbReference type="EMBL" id="CP048882">
    <property type="protein sequence ID" value="QPP10421.1"/>
    <property type="molecule type" value="Genomic_DNA"/>
</dbReference>
<evidence type="ECO:0000256" key="2">
    <source>
        <dbReference type="ARBA" id="ARBA00007639"/>
    </source>
</evidence>
<proteinExistence type="inferred from homology"/>
<organism evidence="5 6">
    <name type="scientific">Streptomyces bathyalis</name>
    <dbReference type="NCBI Taxonomy" id="2710756"/>
    <lineage>
        <taxon>Bacteria</taxon>
        <taxon>Bacillati</taxon>
        <taxon>Actinomycetota</taxon>
        <taxon>Actinomycetes</taxon>
        <taxon>Kitasatosporales</taxon>
        <taxon>Streptomycetaceae</taxon>
        <taxon>Streptomyces</taxon>
    </lineage>
</organism>
<sequence>MGRFRRNRATARATRTATAAAVLVSVGLASVGLAGCSSTGGKRAEEERNAAVSGDAAVGTPRWKIAMVSHSGEGDTFWDIVQSGAKQAAAKDNIEFHYSHDKEAGRQAQLVKAAVDNDVDGLIVSLAKPDAMKGAIKKAVKAGIPVVTVNSGQDKSEEYGALAHIGQDEVLAGEAVGRELNERGRKKAVCLLHEQGNVGHEERCRGVRKTFDGKVRNLHADGTNMPAVESSLEAELQSDREIDTVVTLGAPFAPTAVKAAEGAGSKAETVTFDLNDQAARELKDGSIGFAVDQQPYLQGYEAVDLLWLERYNANMLGGGEPVLTGPQILTKKDASTLQKYTKRGTR</sequence>
<dbReference type="KEGG" id="sbat:G4Z16_05015"/>
<dbReference type="AlphaFoldDB" id="A0A7T1WV64"/>
<dbReference type="SUPFAM" id="SSF53822">
    <property type="entry name" value="Periplasmic binding protein-like I"/>
    <property type="match status" value="1"/>
</dbReference>
<reference evidence="6" key="1">
    <citation type="submission" date="2020-02" db="EMBL/GenBank/DDBJ databases">
        <title>Streptomyces sp. ASO4wet.</title>
        <authorList>
            <person name="Risdian C."/>
            <person name="Landwehr W."/>
            <person name="Schupp P."/>
            <person name="Wink J."/>
        </authorList>
    </citation>
    <scope>NUCLEOTIDE SEQUENCE [LARGE SCALE GENOMIC DNA]</scope>
    <source>
        <strain evidence="6">ASO4wet</strain>
    </source>
</reference>
<comment type="similarity">
    <text evidence="2">Belongs to the bacterial solute-binding protein 2 family.</text>
</comment>
<feature type="domain" description="Periplasmic binding protein" evidence="4">
    <location>
        <begin position="65"/>
        <end position="307"/>
    </location>
</feature>
<dbReference type="InterPro" id="IPR050555">
    <property type="entry name" value="Bact_Solute-Bind_Prot2"/>
</dbReference>
<gene>
    <name evidence="5" type="ORF">G4Z16_05015</name>
</gene>
<evidence type="ECO:0000313" key="6">
    <source>
        <dbReference type="Proteomes" id="UP000595046"/>
    </source>
</evidence>
<name>A0A7T1WV64_9ACTN</name>
<feature type="chain" id="PRO_5039092950" evidence="3">
    <location>
        <begin position="35"/>
        <end position="346"/>
    </location>
</feature>
<accession>A0A7T1WV64</accession>
<dbReference type="GO" id="GO:0030246">
    <property type="term" value="F:carbohydrate binding"/>
    <property type="evidence" value="ECO:0007669"/>
    <property type="project" value="TreeGrafter"/>
</dbReference>
<keyword evidence="6" id="KW-1185">Reference proteome</keyword>
<evidence type="ECO:0000256" key="3">
    <source>
        <dbReference type="SAM" id="SignalP"/>
    </source>
</evidence>
<keyword evidence="3" id="KW-0732">Signal</keyword>
<dbReference type="PANTHER" id="PTHR30036">
    <property type="entry name" value="D-XYLOSE-BINDING PERIPLASMIC PROTEIN"/>
    <property type="match status" value="1"/>
</dbReference>
<dbReference type="PANTHER" id="PTHR30036:SF7">
    <property type="entry name" value="ABC TRANSPORTER PERIPLASMIC-BINDING PROTEIN YPHF"/>
    <property type="match status" value="1"/>
</dbReference>
<protein>
    <submittedName>
        <fullName evidence="5">Sugar ABC transporter substrate-binding protein</fullName>
    </submittedName>
</protein>
<evidence type="ECO:0000259" key="4">
    <source>
        <dbReference type="Pfam" id="PF13407"/>
    </source>
</evidence>
<dbReference type="Gene3D" id="3.40.50.2300">
    <property type="match status" value="2"/>
</dbReference>
<dbReference type="Pfam" id="PF13407">
    <property type="entry name" value="Peripla_BP_4"/>
    <property type="match status" value="1"/>
</dbReference>